<dbReference type="Pfam" id="PF02915">
    <property type="entry name" value="Rubrerythrin"/>
    <property type="match status" value="1"/>
</dbReference>
<dbReference type="PANTHER" id="PTHR33531">
    <property type="entry name" value="RUBRERYTHRIN SUBFAMILY"/>
    <property type="match status" value="1"/>
</dbReference>
<protein>
    <submittedName>
        <fullName evidence="2">Rubrerythrin</fullName>
    </submittedName>
</protein>
<dbReference type="InterPro" id="IPR003251">
    <property type="entry name" value="Rr_diiron-bd_dom"/>
</dbReference>
<organism evidence="2 3">
    <name type="scientific">Desulfofundulus thermobenzoicus</name>
    <dbReference type="NCBI Taxonomy" id="29376"/>
    <lineage>
        <taxon>Bacteria</taxon>
        <taxon>Bacillati</taxon>
        <taxon>Bacillota</taxon>
        <taxon>Clostridia</taxon>
        <taxon>Eubacteriales</taxon>
        <taxon>Peptococcaceae</taxon>
        <taxon>Desulfofundulus</taxon>
    </lineage>
</organism>
<dbReference type="GO" id="GO:0046872">
    <property type="term" value="F:metal ion binding"/>
    <property type="evidence" value="ECO:0007669"/>
    <property type="project" value="InterPro"/>
</dbReference>
<feature type="domain" description="Rubrerythrin diiron-binding" evidence="1">
    <location>
        <begin position="8"/>
        <end position="151"/>
    </location>
</feature>
<dbReference type="CDD" id="cd01045">
    <property type="entry name" value="Ferritin_like_AB"/>
    <property type="match status" value="1"/>
</dbReference>
<keyword evidence="3" id="KW-1185">Reference proteome</keyword>
<accession>A0A6N7IT31</accession>
<comment type="caution">
    <text evidence="2">The sequence shown here is derived from an EMBL/GenBank/DDBJ whole genome shotgun (WGS) entry which is preliminary data.</text>
</comment>
<gene>
    <name evidence="2" type="ORF">GFC01_13280</name>
</gene>
<dbReference type="RefSeq" id="WP_152947691.1">
    <property type="nucleotide sequence ID" value="NZ_WHYR01000042.1"/>
</dbReference>
<dbReference type="EMBL" id="WHYR01000042">
    <property type="protein sequence ID" value="MQL53212.1"/>
    <property type="molecule type" value="Genomic_DNA"/>
</dbReference>
<sequence>MWFFRAREIVEFARQIEQKGQQFYQAMAGKAVNDRVKEIMLSLAAEEKEHEAIFTRMLTGLEDYNPPETYPGEYEEYVRALVEGHMFNREPSPEVLACRAGGPGEALDMAIGFEKDSLIFFYELRQLVPEAERSTVDKLIREEQKHIRRLALQRRELDQ</sequence>
<dbReference type="OrthoDB" id="5405405at2"/>
<dbReference type="SUPFAM" id="SSF47240">
    <property type="entry name" value="Ferritin-like"/>
    <property type="match status" value="1"/>
</dbReference>
<dbReference type="Proteomes" id="UP000441717">
    <property type="component" value="Unassembled WGS sequence"/>
</dbReference>
<reference evidence="2 3" key="1">
    <citation type="submission" date="2019-10" db="EMBL/GenBank/DDBJ databases">
        <title>Comparative genomics of sulfur disproportionating microorganisms.</title>
        <authorList>
            <person name="Ward L.M."/>
            <person name="Bertran E."/>
            <person name="Johnston D."/>
        </authorList>
    </citation>
    <scope>NUCLEOTIDE SEQUENCE [LARGE SCALE GENOMIC DNA]</scope>
    <source>
        <strain evidence="2 3">DSM 14055</strain>
    </source>
</reference>
<dbReference type="GO" id="GO:0016491">
    <property type="term" value="F:oxidoreductase activity"/>
    <property type="evidence" value="ECO:0007669"/>
    <property type="project" value="InterPro"/>
</dbReference>
<proteinExistence type="predicted"/>
<dbReference type="InterPro" id="IPR012347">
    <property type="entry name" value="Ferritin-like"/>
</dbReference>
<dbReference type="PANTHER" id="PTHR33531:SF7">
    <property type="entry name" value="HYPOTHETICAL MEMBRANE PROTEIN, CONSERVED"/>
    <property type="match status" value="1"/>
</dbReference>
<dbReference type="InterPro" id="IPR009078">
    <property type="entry name" value="Ferritin-like_SF"/>
</dbReference>
<evidence type="ECO:0000259" key="1">
    <source>
        <dbReference type="Pfam" id="PF02915"/>
    </source>
</evidence>
<name>A0A6N7IT31_9FIRM</name>
<evidence type="ECO:0000313" key="2">
    <source>
        <dbReference type="EMBL" id="MQL53212.1"/>
    </source>
</evidence>
<dbReference type="Gene3D" id="1.20.1260.10">
    <property type="match status" value="1"/>
</dbReference>
<dbReference type="AlphaFoldDB" id="A0A6N7IT31"/>
<evidence type="ECO:0000313" key="3">
    <source>
        <dbReference type="Proteomes" id="UP000441717"/>
    </source>
</evidence>